<sequence>MEAEKKKPEFKLDLNDKVAFTKILFKGNDEKLKATVEKLNSFDNLEDARQYLSDIYYENDWSKADEYAQRLWSLVENKFL</sequence>
<protein>
    <submittedName>
        <fullName evidence="1">Uncharacterized protein</fullName>
    </submittedName>
</protein>
<gene>
    <name evidence="1" type="ORF">SDC9_161899</name>
</gene>
<name>A0A645FLY1_9ZZZZ</name>
<proteinExistence type="predicted"/>
<reference evidence="1" key="1">
    <citation type="submission" date="2019-08" db="EMBL/GenBank/DDBJ databases">
        <authorList>
            <person name="Kucharzyk K."/>
            <person name="Murdoch R.W."/>
            <person name="Higgins S."/>
            <person name="Loffler F."/>
        </authorList>
    </citation>
    <scope>NUCLEOTIDE SEQUENCE</scope>
</reference>
<comment type="caution">
    <text evidence="1">The sequence shown here is derived from an EMBL/GenBank/DDBJ whole genome shotgun (WGS) entry which is preliminary data.</text>
</comment>
<evidence type="ECO:0000313" key="1">
    <source>
        <dbReference type="EMBL" id="MPN14572.1"/>
    </source>
</evidence>
<dbReference type="EMBL" id="VSSQ01061211">
    <property type="protein sequence ID" value="MPN14572.1"/>
    <property type="molecule type" value="Genomic_DNA"/>
</dbReference>
<dbReference type="AlphaFoldDB" id="A0A645FLY1"/>
<organism evidence="1">
    <name type="scientific">bioreactor metagenome</name>
    <dbReference type="NCBI Taxonomy" id="1076179"/>
    <lineage>
        <taxon>unclassified sequences</taxon>
        <taxon>metagenomes</taxon>
        <taxon>ecological metagenomes</taxon>
    </lineage>
</organism>
<accession>A0A645FLY1</accession>